<dbReference type="STRING" id="688246.Premu_1623"/>
<accession>F8NCJ7</accession>
<dbReference type="HOGENOM" id="CLU_2772485_0_0_10"/>
<dbReference type="Proteomes" id="UP000002772">
    <property type="component" value="Unassembled WGS sequence"/>
</dbReference>
<reference evidence="3" key="1">
    <citation type="journal article" date="2011" name="Stand. Genomic Sci.">
        <title>Non-contiguous finished genome sequence of the opportunistic oral pathogen Prevotella multisaccharivorax type strain (PPPA20).</title>
        <authorList>
            <person name="Pati A."/>
            <person name="Gronow S."/>
            <person name="Lu M."/>
            <person name="Lapidus A."/>
            <person name="Nolan M."/>
            <person name="Lucas S."/>
            <person name="Hammon N."/>
            <person name="Deshpande S."/>
            <person name="Cheng J.F."/>
            <person name="Tapia R."/>
            <person name="Han C."/>
            <person name="Goodwin L."/>
            <person name="Pitluck S."/>
            <person name="Liolios K."/>
            <person name="Pagani I."/>
            <person name="Mavromatis K."/>
            <person name="Mikhailova N."/>
            <person name="Huntemann M."/>
            <person name="Chen A."/>
            <person name="Palaniappan K."/>
            <person name="Land M."/>
            <person name="Hauser L."/>
            <person name="Detter J.C."/>
            <person name="Brambilla E.M."/>
            <person name="Rohde M."/>
            <person name="Goker M."/>
            <person name="Woyke T."/>
            <person name="Bristow J."/>
            <person name="Eisen J.A."/>
            <person name="Markowitz V."/>
            <person name="Hugenholtz P."/>
            <person name="Kyrpides N.C."/>
            <person name="Klenk H.P."/>
            <person name="Ivanova N."/>
        </authorList>
    </citation>
    <scope>NUCLEOTIDE SEQUENCE [LARGE SCALE GENOMIC DNA]</scope>
    <source>
        <strain evidence="3">DSM 17128</strain>
    </source>
</reference>
<feature type="region of interest" description="Disordered" evidence="1">
    <location>
        <begin position="29"/>
        <end position="71"/>
    </location>
</feature>
<gene>
    <name evidence="2" type="ORF">Premu_1623</name>
</gene>
<proteinExistence type="predicted"/>
<evidence type="ECO:0000313" key="2">
    <source>
        <dbReference type="EMBL" id="EGN57033.1"/>
    </source>
</evidence>
<organism evidence="2 3">
    <name type="scientific">Hallella multisaccharivorax DSM 17128</name>
    <dbReference type="NCBI Taxonomy" id="688246"/>
    <lineage>
        <taxon>Bacteria</taxon>
        <taxon>Pseudomonadati</taxon>
        <taxon>Bacteroidota</taxon>
        <taxon>Bacteroidia</taxon>
        <taxon>Bacteroidales</taxon>
        <taxon>Prevotellaceae</taxon>
        <taxon>Hallella</taxon>
    </lineage>
</organism>
<keyword evidence="3" id="KW-1185">Reference proteome</keyword>
<evidence type="ECO:0000256" key="1">
    <source>
        <dbReference type="SAM" id="MobiDB-lite"/>
    </source>
</evidence>
<evidence type="ECO:0000313" key="3">
    <source>
        <dbReference type="Proteomes" id="UP000002772"/>
    </source>
</evidence>
<dbReference type="OrthoDB" id="1080401at2"/>
<dbReference type="AlphaFoldDB" id="F8NCJ7"/>
<protein>
    <submittedName>
        <fullName evidence="2">Uncharacterized protein</fullName>
    </submittedName>
</protein>
<sequence length="71" mass="8087">MKRKYIRPEMEMFFVNMEHSVLITFSQVDNDGDGKTDQQPIIDGDPEGGIGAKRGWFSDDFGNGGYNPWKD</sequence>
<dbReference type="RefSeq" id="WP_007574391.1">
    <property type="nucleotide sequence ID" value="NZ_BPTS01000001.1"/>
</dbReference>
<dbReference type="EMBL" id="GL945017">
    <property type="protein sequence ID" value="EGN57033.1"/>
    <property type="molecule type" value="Genomic_DNA"/>
</dbReference>
<name>F8NCJ7_9BACT</name>